<name>A0ABY0ICR4_9BACT</name>
<comment type="caution">
    <text evidence="2">The sequence shown here is derived from an EMBL/GenBank/DDBJ whole genome shotgun (WGS) entry which is preliminary data.</text>
</comment>
<organism evidence="2 3">
    <name type="scientific">Halobacteriovorax vibrionivorans</name>
    <dbReference type="NCBI Taxonomy" id="2152716"/>
    <lineage>
        <taxon>Bacteria</taxon>
        <taxon>Pseudomonadati</taxon>
        <taxon>Bdellovibrionota</taxon>
        <taxon>Bacteriovoracia</taxon>
        <taxon>Bacteriovoracales</taxon>
        <taxon>Halobacteriovoraceae</taxon>
        <taxon>Halobacteriovorax</taxon>
    </lineage>
</organism>
<evidence type="ECO:0000313" key="2">
    <source>
        <dbReference type="EMBL" id="RZF20740.1"/>
    </source>
</evidence>
<gene>
    <name evidence="2" type="ORF">DAY19_12200</name>
</gene>
<keyword evidence="1" id="KW-0732">Signal</keyword>
<dbReference type="Proteomes" id="UP000443582">
    <property type="component" value="Unassembled WGS sequence"/>
</dbReference>
<dbReference type="RefSeq" id="WP_115362865.1">
    <property type="nucleotide sequence ID" value="NZ_QDKL01000003.1"/>
</dbReference>
<proteinExistence type="predicted"/>
<accession>A0ABY0ICR4</accession>
<evidence type="ECO:0000313" key="3">
    <source>
        <dbReference type="Proteomes" id="UP000443582"/>
    </source>
</evidence>
<dbReference type="EMBL" id="QDKL01000003">
    <property type="protein sequence ID" value="RZF20740.1"/>
    <property type="molecule type" value="Genomic_DNA"/>
</dbReference>
<protein>
    <recommendedName>
        <fullName evidence="4">DUF4140 domain-containing protein</fullName>
    </recommendedName>
</protein>
<feature type="signal peptide" evidence="1">
    <location>
        <begin position="1"/>
        <end position="24"/>
    </location>
</feature>
<sequence length="291" mass="32665">MKLSAFSRNILKLALVTYAGLTFATDANIKDDISSISVRLKSKQIFTMKNHGNGEFKELAFTRIERPSLEVEIKDKKKQVESVEVAVDESIFTTKTSLINLDISKEKIVKINSNKATTMAKLSHGGLTLESKQAAKVLKNDITSNLNRLMSRIGFKDQTTVKYEIKKLKFECPKLSGRITNCRASYEVVATLNNTQKKDKGLVSIFKEAKNKMLGLGEEIQINTYIGELKAINKQLEGLAKSNTDKKKLQNIYVLKKDVQSEILDSYQYTAISNTSAVAFVDKLDKKVIRK</sequence>
<evidence type="ECO:0008006" key="4">
    <source>
        <dbReference type="Google" id="ProtNLM"/>
    </source>
</evidence>
<reference evidence="3" key="1">
    <citation type="journal article" date="2019" name="Int. J. Syst. Evol. Microbiol.">
        <title>Halobacteriovorax valvorus sp. nov., a novel prokaryotic predator isolated from coastal seawater of China.</title>
        <authorList>
            <person name="Chen M.-X."/>
        </authorList>
    </citation>
    <scope>NUCLEOTIDE SEQUENCE [LARGE SCALE GENOMIC DNA]</scope>
    <source>
        <strain evidence="3">BL9</strain>
    </source>
</reference>
<evidence type="ECO:0000256" key="1">
    <source>
        <dbReference type="SAM" id="SignalP"/>
    </source>
</evidence>
<feature type="chain" id="PRO_5047507392" description="DUF4140 domain-containing protein" evidence="1">
    <location>
        <begin position="25"/>
        <end position="291"/>
    </location>
</feature>
<keyword evidence="3" id="KW-1185">Reference proteome</keyword>